<sequence length="325" mass="36135">MAPTLSLELIYLCIEAGRDFLPTLLKFSLVSKGCSREAKKYLFEKIRLNRKKEGEAPGPEYQSRRIRGLFEILTSSKAVATSVRALDIKLEPMLNETDTYIKDLPSVLDLLPGVKSLSINAPDNAPRQNWDTLPNTLKSSVARICSTSSIANLDFSNFSNFPEDLLMLSTQISSLSLAQIEGPVGTKSERVVPSGRVPSPRLSSLTTYNLPLVVWNCLLRNPEWLCSLKEISWFGWTPQDFDTFCCVIRHCAPALKELVIAVLLPWQDPTNNSFHFEDMAIIPLPENVCLISYAPSAQQLGGNIDPLGTHPHLLLAKYVAVPTQH</sequence>
<evidence type="ECO:0000313" key="1">
    <source>
        <dbReference type="EMBL" id="KAF5318307.1"/>
    </source>
</evidence>
<evidence type="ECO:0000313" key="2">
    <source>
        <dbReference type="Proteomes" id="UP000541558"/>
    </source>
</evidence>
<comment type="caution">
    <text evidence="1">The sequence shown here is derived from an EMBL/GenBank/DDBJ whole genome shotgun (WGS) entry which is preliminary data.</text>
</comment>
<keyword evidence="2" id="KW-1185">Reference proteome</keyword>
<organism evidence="1 2">
    <name type="scientific">Ephemerocybe angulata</name>
    <dbReference type="NCBI Taxonomy" id="980116"/>
    <lineage>
        <taxon>Eukaryota</taxon>
        <taxon>Fungi</taxon>
        <taxon>Dikarya</taxon>
        <taxon>Basidiomycota</taxon>
        <taxon>Agaricomycotina</taxon>
        <taxon>Agaricomycetes</taxon>
        <taxon>Agaricomycetidae</taxon>
        <taxon>Agaricales</taxon>
        <taxon>Agaricineae</taxon>
        <taxon>Psathyrellaceae</taxon>
        <taxon>Ephemerocybe</taxon>
    </lineage>
</organism>
<reference evidence="1 2" key="1">
    <citation type="journal article" date="2020" name="ISME J.">
        <title>Uncovering the hidden diversity of litter-decomposition mechanisms in mushroom-forming fungi.</title>
        <authorList>
            <person name="Floudas D."/>
            <person name="Bentzer J."/>
            <person name="Ahren D."/>
            <person name="Johansson T."/>
            <person name="Persson P."/>
            <person name="Tunlid A."/>
        </authorList>
    </citation>
    <scope>NUCLEOTIDE SEQUENCE [LARGE SCALE GENOMIC DNA]</scope>
    <source>
        <strain evidence="1 2">CBS 175.51</strain>
    </source>
</reference>
<name>A0A8H5B9X0_9AGAR</name>
<dbReference type="EMBL" id="JAACJK010000180">
    <property type="protein sequence ID" value="KAF5318307.1"/>
    <property type="molecule type" value="Genomic_DNA"/>
</dbReference>
<accession>A0A8H5B9X0</accession>
<proteinExistence type="predicted"/>
<dbReference type="Proteomes" id="UP000541558">
    <property type="component" value="Unassembled WGS sequence"/>
</dbReference>
<protein>
    <submittedName>
        <fullName evidence="1">Uncharacterized protein</fullName>
    </submittedName>
</protein>
<gene>
    <name evidence="1" type="ORF">D9611_014355</name>
</gene>
<dbReference type="AlphaFoldDB" id="A0A8H5B9X0"/>